<keyword evidence="3" id="KW-0812">Transmembrane</keyword>
<dbReference type="PROSITE" id="PS50053">
    <property type="entry name" value="UBIQUITIN_2"/>
    <property type="match status" value="1"/>
</dbReference>
<dbReference type="GO" id="GO:0000774">
    <property type="term" value="F:adenyl-nucleotide exchange factor activity"/>
    <property type="evidence" value="ECO:0007669"/>
    <property type="project" value="TreeGrafter"/>
</dbReference>
<keyword evidence="7" id="KW-1185">Reference proteome</keyword>
<feature type="region of interest" description="Disordered" evidence="2">
    <location>
        <begin position="270"/>
        <end position="351"/>
    </location>
</feature>
<dbReference type="AlphaFoldDB" id="A0AAV9GG12"/>
<dbReference type="Proteomes" id="UP001321760">
    <property type="component" value="Unassembled WGS sequence"/>
</dbReference>
<evidence type="ECO:0000256" key="3">
    <source>
        <dbReference type="SAM" id="Phobius"/>
    </source>
</evidence>
<keyword evidence="1" id="KW-0143">Chaperone</keyword>
<accession>A0AAV9GG12</accession>
<proteinExistence type="predicted"/>
<feature type="domain" description="BAG" evidence="5">
    <location>
        <begin position="385"/>
        <end position="448"/>
    </location>
</feature>
<feature type="compositionally biased region" description="Basic and acidic residues" evidence="2">
    <location>
        <begin position="287"/>
        <end position="298"/>
    </location>
</feature>
<evidence type="ECO:0000313" key="6">
    <source>
        <dbReference type="EMBL" id="KAK4446817.1"/>
    </source>
</evidence>
<evidence type="ECO:0000313" key="7">
    <source>
        <dbReference type="Proteomes" id="UP001321760"/>
    </source>
</evidence>
<dbReference type="GO" id="GO:0005634">
    <property type="term" value="C:nucleus"/>
    <property type="evidence" value="ECO:0007669"/>
    <property type="project" value="TreeGrafter"/>
</dbReference>
<dbReference type="EMBL" id="MU865954">
    <property type="protein sequence ID" value="KAK4446817.1"/>
    <property type="molecule type" value="Genomic_DNA"/>
</dbReference>
<evidence type="ECO:0000256" key="1">
    <source>
        <dbReference type="ARBA" id="ARBA00023186"/>
    </source>
</evidence>
<feature type="compositionally biased region" description="Low complexity" evidence="2">
    <location>
        <begin position="273"/>
        <end position="286"/>
    </location>
</feature>
<dbReference type="InterPro" id="IPR003103">
    <property type="entry name" value="BAG_domain"/>
</dbReference>
<dbReference type="Pfam" id="PF02179">
    <property type="entry name" value="BAG"/>
    <property type="match status" value="1"/>
</dbReference>
<dbReference type="GO" id="GO:0005829">
    <property type="term" value="C:cytosol"/>
    <property type="evidence" value="ECO:0007669"/>
    <property type="project" value="TreeGrafter"/>
</dbReference>
<feature type="transmembrane region" description="Helical" evidence="3">
    <location>
        <begin position="84"/>
        <end position="103"/>
    </location>
</feature>
<dbReference type="InterPro" id="IPR029071">
    <property type="entry name" value="Ubiquitin-like_domsf"/>
</dbReference>
<dbReference type="PANTHER" id="PTHR12329">
    <property type="entry name" value="BCL2-ASSOCIATED ATHANOGENE"/>
    <property type="match status" value="1"/>
</dbReference>
<feature type="domain" description="Ubiquitin-like" evidence="4">
    <location>
        <begin position="215"/>
        <end position="274"/>
    </location>
</feature>
<evidence type="ECO:0000259" key="5">
    <source>
        <dbReference type="PROSITE" id="PS51035"/>
    </source>
</evidence>
<keyword evidence="3" id="KW-0472">Membrane</keyword>
<dbReference type="GO" id="GO:0051087">
    <property type="term" value="F:protein-folding chaperone binding"/>
    <property type="evidence" value="ECO:0007669"/>
    <property type="project" value="InterPro"/>
</dbReference>
<dbReference type="GO" id="GO:0050821">
    <property type="term" value="P:protein stabilization"/>
    <property type="evidence" value="ECO:0007669"/>
    <property type="project" value="TreeGrafter"/>
</dbReference>
<keyword evidence="3" id="KW-1133">Transmembrane helix</keyword>
<dbReference type="SMART" id="SM00264">
    <property type="entry name" value="BAG"/>
    <property type="match status" value="1"/>
</dbReference>
<reference evidence="6" key="2">
    <citation type="submission" date="2023-05" db="EMBL/GenBank/DDBJ databases">
        <authorList>
            <consortium name="Lawrence Berkeley National Laboratory"/>
            <person name="Steindorff A."/>
            <person name="Hensen N."/>
            <person name="Bonometti L."/>
            <person name="Westerberg I."/>
            <person name="Brannstrom I.O."/>
            <person name="Guillou S."/>
            <person name="Cros-Aarteil S."/>
            <person name="Calhoun S."/>
            <person name="Haridas S."/>
            <person name="Kuo A."/>
            <person name="Mondo S."/>
            <person name="Pangilinan J."/>
            <person name="Riley R."/>
            <person name="Labutti K."/>
            <person name="Andreopoulos B."/>
            <person name="Lipzen A."/>
            <person name="Chen C."/>
            <person name="Yanf M."/>
            <person name="Daum C."/>
            <person name="Ng V."/>
            <person name="Clum A."/>
            <person name="Ohm R."/>
            <person name="Martin F."/>
            <person name="Silar P."/>
            <person name="Natvig D."/>
            <person name="Lalanne C."/>
            <person name="Gautier V."/>
            <person name="Ament-Velasquez S.L."/>
            <person name="Kruys A."/>
            <person name="Hutchinson M.I."/>
            <person name="Powell A.J."/>
            <person name="Barry K."/>
            <person name="Miller A.N."/>
            <person name="Grigoriev I.V."/>
            <person name="Debuchy R."/>
            <person name="Gladieux P."/>
            <person name="Thoren M.H."/>
            <person name="Johannesson H."/>
        </authorList>
    </citation>
    <scope>NUCLEOTIDE SEQUENCE</scope>
    <source>
        <strain evidence="6">PSN243</strain>
    </source>
</reference>
<comment type="caution">
    <text evidence="6">The sequence shown here is derived from an EMBL/GenBank/DDBJ whole genome shotgun (WGS) entry which is preliminary data.</text>
</comment>
<dbReference type="InterPro" id="IPR000626">
    <property type="entry name" value="Ubiquitin-like_dom"/>
</dbReference>
<dbReference type="InterPro" id="IPR039773">
    <property type="entry name" value="BAG_chaperone_regulator"/>
</dbReference>
<evidence type="ECO:0000256" key="2">
    <source>
        <dbReference type="SAM" id="MobiDB-lite"/>
    </source>
</evidence>
<dbReference type="SUPFAM" id="SSF63491">
    <property type="entry name" value="BAG domain"/>
    <property type="match status" value="1"/>
</dbReference>
<dbReference type="SUPFAM" id="SSF54236">
    <property type="entry name" value="Ubiquitin-like"/>
    <property type="match status" value="1"/>
</dbReference>
<reference evidence="6" key="1">
    <citation type="journal article" date="2023" name="Mol. Phylogenet. Evol.">
        <title>Genome-scale phylogeny and comparative genomics of the fungal order Sordariales.</title>
        <authorList>
            <person name="Hensen N."/>
            <person name="Bonometti L."/>
            <person name="Westerberg I."/>
            <person name="Brannstrom I.O."/>
            <person name="Guillou S."/>
            <person name="Cros-Aarteil S."/>
            <person name="Calhoun S."/>
            <person name="Haridas S."/>
            <person name="Kuo A."/>
            <person name="Mondo S."/>
            <person name="Pangilinan J."/>
            <person name="Riley R."/>
            <person name="LaButti K."/>
            <person name="Andreopoulos B."/>
            <person name="Lipzen A."/>
            <person name="Chen C."/>
            <person name="Yan M."/>
            <person name="Daum C."/>
            <person name="Ng V."/>
            <person name="Clum A."/>
            <person name="Steindorff A."/>
            <person name="Ohm R.A."/>
            <person name="Martin F."/>
            <person name="Silar P."/>
            <person name="Natvig D.O."/>
            <person name="Lalanne C."/>
            <person name="Gautier V."/>
            <person name="Ament-Velasquez S.L."/>
            <person name="Kruys A."/>
            <person name="Hutchinson M.I."/>
            <person name="Powell A.J."/>
            <person name="Barry K."/>
            <person name="Miller A.N."/>
            <person name="Grigoriev I.V."/>
            <person name="Debuchy R."/>
            <person name="Gladieux P."/>
            <person name="Hiltunen Thoren M."/>
            <person name="Johannesson H."/>
        </authorList>
    </citation>
    <scope>NUCLEOTIDE SEQUENCE</scope>
    <source>
        <strain evidence="6">PSN243</strain>
    </source>
</reference>
<dbReference type="Gene3D" id="1.20.58.120">
    <property type="entry name" value="BAG domain"/>
    <property type="match status" value="1"/>
</dbReference>
<dbReference type="GO" id="GO:0016020">
    <property type="term" value="C:membrane"/>
    <property type="evidence" value="ECO:0007669"/>
    <property type="project" value="TreeGrafter"/>
</dbReference>
<gene>
    <name evidence="6" type="ORF">QBC34DRAFT_382891</name>
</gene>
<dbReference type="PANTHER" id="PTHR12329:SF16">
    <property type="entry name" value="BAG FAMILY MOLECULAR CHAPERONE REGULATOR 1"/>
    <property type="match status" value="1"/>
</dbReference>
<feature type="compositionally biased region" description="Basic residues" evidence="2">
    <location>
        <begin position="299"/>
        <end position="308"/>
    </location>
</feature>
<dbReference type="PROSITE" id="PS51035">
    <property type="entry name" value="BAG"/>
    <property type="match status" value="1"/>
</dbReference>
<dbReference type="InterPro" id="IPR036533">
    <property type="entry name" value="BAG_dom_sf"/>
</dbReference>
<sequence>MKKCRQAESPVQLVVALSHSWDHPTTAKVASGQGLLASYGANLANVKSLLKLPAPVQAYLDSALVHASSVTEYLESTTGYSPTTLYYAIAAILLLAAIPAVAARTTQGKKQKMSSRYGFSTRGGLSPFGSTLGQGIPAVTDDDYSYITSEDLETIDAPRGHHHHRYDHDHYSHSAPGPTPSFGHRKPADDVMLIKYKDITYPEHFPAYSIGDGKLEVNDVVERVKLIMNLSAREARGVRLFYKGKQLRELKAPIREYGVKNNSEVLVVFGDPVGESSDSSEEIVVVGRDERDTYEPPKKSKKKSRRGRRPEERSPRESGSSFSLEVPVDSGSRRGVSRVRTQSPSSLSAVSGASAAAAVPGGPVDKLNSIAAHFDAKLRPLCVRYIDSPPTDSKKLEEDHRRLSETVMQQVLLKLDEVDTGGDEGARNIRRHLVRDVQSVLKKMDDTKALPK</sequence>
<protein>
    <submittedName>
        <fullName evidence="6">BAG domain-containing protein</fullName>
    </submittedName>
</protein>
<organism evidence="6 7">
    <name type="scientific">Podospora aff. communis PSN243</name>
    <dbReference type="NCBI Taxonomy" id="3040156"/>
    <lineage>
        <taxon>Eukaryota</taxon>
        <taxon>Fungi</taxon>
        <taxon>Dikarya</taxon>
        <taxon>Ascomycota</taxon>
        <taxon>Pezizomycotina</taxon>
        <taxon>Sordariomycetes</taxon>
        <taxon>Sordariomycetidae</taxon>
        <taxon>Sordariales</taxon>
        <taxon>Podosporaceae</taxon>
        <taxon>Podospora</taxon>
    </lineage>
</organism>
<evidence type="ECO:0000259" key="4">
    <source>
        <dbReference type="PROSITE" id="PS50053"/>
    </source>
</evidence>
<feature type="region of interest" description="Disordered" evidence="2">
    <location>
        <begin position="163"/>
        <end position="184"/>
    </location>
</feature>
<feature type="compositionally biased region" description="Low complexity" evidence="2">
    <location>
        <begin position="338"/>
        <end position="351"/>
    </location>
</feature>
<name>A0AAV9GG12_9PEZI</name>